<reference evidence="6 7" key="2">
    <citation type="submission" date="2024-07" db="EMBL/GenBank/DDBJ databases">
        <authorList>
            <person name="Akdeniz Z."/>
        </authorList>
    </citation>
    <scope>NUCLEOTIDE SEQUENCE [LARGE SCALE GENOMIC DNA]</scope>
</reference>
<feature type="domain" description="RRM" evidence="4">
    <location>
        <begin position="2"/>
        <end position="87"/>
    </location>
</feature>
<evidence type="ECO:0000256" key="1">
    <source>
        <dbReference type="ARBA" id="ARBA00022737"/>
    </source>
</evidence>
<dbReference type="PANTHER" id="PTHR24012">
    <property type="entry name" value="RNA BINDING PROTEIN"/>
    <property type="match status" value="1"/>
</dbReference>
<evidence type="ECO:0000313" key="5">
    <source>
        <dbReference type="EMBL" id="CAI9966423.1"/>
    </source>
</evidence>
<dbReference type="EMBL" id="CAXDID020000123">
    <property type="protein sequence ID" value="CAL6032490.1"/>
    <property type="molecule type" value="Genomic_DNA"/>
</dbReference>
<protein>
    <submittedName>
        <fullName evidence="5">Polyadenylate-binding protein</fullName>
    </submittedName>
    <submittedName>
        <fullName evidence="6">Polyadenylate-binding_protein</fullName>
    </submittedName>
</protein>
<dbReference type="GO" id="GO:0003723">
    <property type="term" value="F:RNA binding"/>
    <property type="evidence" value="ECO:0007669"/>
    <property type="project" value="UniProtKB-UniRule"/>
</dbReference>
<keyword evidence="1" id="KW-0677">Repeat</keyword>
<proteinExistence type="predicted"/>
<dbReference type="Gene3D" id="3.30.70.330">
    <property type="match status" value="2"/>
</dbReference>
<evidence type="ECO:0000313" key="6">
    <source>
        <dbReference type="EMBL" id="CAL6032490.1"/>
    </source>
</evidence>
<dbReference type="PROSITE" id="PS50102">
    <property type="entry name" value="RRM"/>
    <property type="match status" value="2"/>
</dbReference>
<reference evidence="5" key="1">
    <citation type="submission" date="2023-06" db="EMBL/GenBank/DDBJ databases">
        <authorList>
            <person name="Kurt Z."/>
        </authorList>
    </citation>
    <scope>NUCLEOTIDE SEQUENCE</scope>
</reference>
<dbReference type="Proteomes" id="UP001642409">
    <property type="component" value="Unassembled WGS sequence"/>
</dbReference>
<accession>A0AA86R5B4</accession>
<evidence type="ECO:0000259" key="4">
    <source>
        <dbReference type="PROSITE" id="PS50102"/>
    </source>
</evidence>
<comment type="caution">
    <text evidence="5">The sequence shown here is derived from an EMBL/GenBank/DDBJ whole genome shotgun (WGS) entry which is preliminary data.</text>
</comment>
<dbReference type="AlphaFoldDB" id="A0AA86R5B4"/>
<gene>
    <name evidence="6" type="ORF">HINF_LOCUS34508</name>
    <name evidence="5" type="ORF">HINF_LOCUS54068</name>
</gene>
<keyword evidence="2 3" id="KW-0694">RNA-binding</keyword>
<evidence type="ECO:0000313" key="7">
    <source>
        <dbReference type="Proteomes" id="UP001642409"/>
    </source>
</evidence>
<dbReference type="CDD" id="cd00590">
    <property type="entry name" value="RRM_SF"/>
    <property type="match status" value="2"/>
</dbReference>
<dbReference type="SUPFAM" id="SSF54928">
    <property type="entry name" value="RNA-binding domain, RBD"/>
    <property type="match status" value="1"/>
</dbReference>
<dbReference type="InterPro" id="IPR000504">
    <property type="entry name" value="RRM_dom"/>
</dbReference>
<evidence type="ECO:0000256" key="3">
    <source>
        <dbReference type="PROSITE-ProRule" id="PRU00176"/>
    </source>
</evidence>
<dbReference type="InterPro" id="IPR035979">
    <property type="entry name" value="RBD_domain_sf"/>
</dbReference>
<feature type="domain" description="RRM" evidence="4">
    <location>
        <begin position="100"/>
        <end position="182"/>
    </location>
</feature>
<organism evidence="5">
    <name type="scientific">Hexamita inflata</name>
    <dbReference type="NCBI Taxonomy" id="28002"/>
    <lineage>
        <taxon>Eukaryota</taxon>
        <taxon>Metamonada</taxon>
        <taxon>Diplomonadida</taxon>
        <taxon>Hexamitidae</taxon>
        <taxon>Hexamitinae</taxon>
        <taxon>Hexamita</taxon>
    </lineage>
</organism>
<dbReference type="SMART" id="SM00360">
    <property type="entry name" value="RRM"/>
    <property type="match status" value="2"/>
</dbReference>
<name>A0AA86R5B4_9EUKA</name>
<dbReference type="InterPro" id="IPR012677">
    <property type="entry name" value="Nucleotide-bd_a/b_plait_sf"/>
</dbReference>
<keyword evidence="7" id="KW-1185">Reference proteome</keyword>
<dbReference type="EMBL" id="CATOUU010001007">
    <property type="protein sequence ID" value="CAI9966423.1"/>
    <property type="molecule type" value="Genomic_DNA"/>
</dbReference>
<dbReference type="Pfam" id="PF00076">
    <property type="entry name" value="RRM_1"/>
    <property type="match status" value="1"/>
</dbReference>
<sequence length="186" mass="21443">MSQVFVSNIPENFTPQDLFLLLQQSNIQCSKEFFEIQQSKHKSDGSTGRYAILRYDDNKSASIAVEIINRMVLTIKQDEISLRAAPFIKNFHSYLENHIANLIIYNIPYEITVTDFTELFAEFGSVIYAMIKKPIFKINEKVHDLPVGYIFFETKEQADAAMECVDGKYLGPNQLCIVKMKKQLQE</sequence>
<evidence type="ECO:0000256" key="2">
    <source>
        <dbReference type="ARBA" id="ARBA00022884"/>
    </source>
</evidence>